<accession>A0A1Z4BW76</accession>
<reference evidence="1 2" key="1">
    <citation type="submission" date="2017-06" db="EMBL/GenBank/DDBJ databases">
        <title>Genome Sequencing of the methanotroph Methylovulum psychrotolerants str. HV10-M2 isolated from a high-altitude environment.</title>
        <authorList>
            <person name="Mateos-Rivera A."/>
        </authorList>
    </citation>
    <scope>NUCLEOTIDE SEQUENCE [LARGE SCALE GENOMIC DNA]</scope>
    <source>
        <strain evidence="1 2">HV10_M2</strain>
    </source>
</reference>
<evidence type="ECO:0000313" key="1">
    <source>
        <dbReference type="EMBL" id="ASF45479.1"/>
    </source>
</evidence>
<name>A0A1Z4BW76_9GAMM</name>
<gene>
    <name evidence="1" type="ORF">CEK71_05025</name>
</gene>
<evidence type="ECO:0008006" key="3">
    <source>
        <dbReference type="Google" id="ProtNLM"/>
    </source>
</evidence>
<sequence length="275" mass="31534">MTGYICIAMLEDPPYNMILTATEEEPEDWLDELPLPSHLLCYEGFNDTKVIMKQFIQRLKADGIIVKVDKAFSALPYEVIRAFIKIRDEAVINNQLVKDTDDEEYAEGKRLFDLAEEYQFGSSKIIPDLKISFKLFMQSAGLGYSPAYYALALAYKDGDGVKKDLNESLKWAMREIESGGIFGYSVAADCFLEAEMKEQASDMWRRCFKEQSTEDIKCVLIEYARHAAVRSVELVHTKKIAKLFGIVAEQNKDLAEQGIYWRRAIDWLLANQFIE</sequence>
<protein>
    <recommendedName>
        <fullName evidence="3">Sel1 repeat family protein</fullName>
    </recommendedName>
</protein>
<dbReference type="SUPFAM" id="SSF81901">
    <property type="entry name" value="HCP-like"/>
    <property type="match status" value="1"/>
</dbReference>
<dbReference type="Proteomes" id="UP000197019">
    <property type="component" value="Chromosome"/>
</dbReference>
<proteinExistence type="predicted"/>
<dbReference type="Pfam" id="PF08238">
    <property type="entry name" value="Sel1"/>
    <property type="match status" value="2"/>
</dbReference>
<dbReference type="AlphaFoldDB" id="A0A1Z4BW76"/>
<dbReference type="InterPro" id="IPR011990">
    <property type="entry name" value="TPR-like_helical_dom_sf"/>
</dbReference>
<organism evidence="1 2">
    <name type="scientific">Methylovulum psychrotolerans</name>
    <dbReference type="NCBI Taxonomy" id="1704499"/>
    <lineage>
        <taxon>Bacteria</taxon>
        <taxon>Pseudomonadati</taxon>
        <taxon>Pseudomonadota</taxon>
        <taxon>Gammaproteobacteria</taxon>
        <taxon>Methylococcales</taxon>
        <taxon>Methylococcaceae</taxon>
        <taxon>Methylovulum</taxon>
    </lineage>
</organism>
<dbReference type="InterPro" id="IPR006597">
    <property type="entry name" value="Sel1-like"/>
</dbReference>
<dbReference type="Gene3D" id="1.25.40.10">
    <property type="entry name" value="Tetratricopeptide repeat domain"/>
    <property type="match status" value="1"/>
</dbReference>
<dbReference type="SMART" id="SM00671">
    <property type="entry name" value="SEL1"/>
    <property type="match status" value="2"/>
</dbReference>
<dbReference type="RefSeq" id="WP_088618361.1">
    <property type="nucleotide sequence ID" value="NZ_CP022129.1"/>
</dbReference>
<keyword evidence="2" id="KW-1185">Reference proteome</keyword>
<dbReference type="EMBL" id="CP022129">
    <property type="protein sequence ID" value="ASF45479.1"/>
    <property type="molecule type" value="Genomic_DNA"/>
</dbReference>
<dbReference type="KEGG" id="mpsy:CEK71_05025"/>
<evidence type="ECO:0000313" key="2">
    <source>
        <dbReference type="Proteomes" id="UP000197019"/>
    </source>
</evidence>